<reference evidence="1 2" key="1">
    <citation type="submission" date="2019-04" db="EMBL/GenBank/DDBJ databases">
        <title>Microbes associate with the intestines of laboratory mice.</title>
        <authorList>
            <person name="Navarre W."/>
            <person name="Wong E."/>
            <person name="Huang K."/>
            <person name="Tropini C."/>
            <person name="Ng K."/>
            <person name="Yu B."/>
        </authorList>
    </citation>
    <scope>NUCLEOTIDE SEQUENCE [LARGE SCALE GENOMIC DNA]</scope>
    <source>
        <strain evidence="1 2">NM61_E11</strain>
    </source>
</reference>
<dbReference type="EMBL" id="SRYV01000003">
    <property type="protein sequence ID" value="TGY16884.1"/>
    <property type="molecule type" value="Genomic_DNA"/>
</dbReference>
<evidence type="ECO:0000313" key="2">
    <source>
        <dbReference type="Proteomes" id="UP000309117"/>
    </source>
</evidence>
<dbReference type="AlphaFoldDB" id="A0A4S2BS30"/>
<comment type="caution">
    <text evidence="1">The sequence shown here is derived from an EMBL/GenBank/DDBJ whole genome shotgun (WGS) entry which is preliminary data.</text>
</comment>
<organism evidence="1 2">
    <name type="scientific">Lactobacillus intestinalis</name>
    <dbReference type="NCBI Taxonomy" id="151781"/>
    <lineage>
        <taxon>Bacteria</taxon>
        <taxon>Bacillati</taxon>
        <taxon>Bacillota</taxon>
        <taxon>Bacilli</taxon>
        <taxon>Lactobacillales</taxon>
        <taxon>Lactobacillaceae</taxon>
        <taxon>Lactobacillus</taxon>
    </lineage>
</organism>
<evidence type="ECO:0000313" key="1">
    <source>
        <dbReference type="EMBL" id="TGY16884.1"/>
    </source>
</evidence>
<accession>A0A4S2BS30</accession>
<dbReference type="GeneID" id="75117451"/>
<dbReference type="RefSeq" id="WP_057810287.1">
    <property type="nucleotide sequence ID" value="NZ_AQFR02000001.1"/>
</dbReference>
<gene>
    <name evidence="1" type="ORF">E5351_02510</name>
</gene>
<protein>
    <submittedName>
        <fullName evidence="1">Uncharacterized protein</fullName>
    </submittedName>
</protein>
<proteinExistence type="predicted"/>
<dbReference type="Proteomes" id="UP000309117">
    <property type="component" value="Unassembled WGS sequence"/>
</dbReference>
<sequence>MDTDDYEIDFYKLGKVSPEVKAILEYLVKEYQDSSDADVLQDGVVVSFDDMAKAAHLDRDKIVDEVFKAIDAPKNEITEQQRSYIPLVQSCMADEKAQEFRIVVNPHLFDLI</sequence>
<name>A0A4S2BS30_9LACO</name>